<sequence length="68" mass="7284">MAQSLVFTGSTLPFCSKLALTHNLFSSIANCLVASAPFPYRSLKCSDRGTPRSVVVYSSSSKGQKILI</sequence>
<dbReference type="EMBL" id="CP137306">
    <property type="protein sequence ID" value="WQF78597.1"/>
    <property type="molecule type" value="Genomic_DNA"/>
</dbReference>
<keyword evidence="2" id="KW-1185">Reference proteome</keyword>
<protein>
    <submittedName>
        <fullName evidence="1">Uncharacterized protein</fullName>
    </submittedName>
</protein>
<evidence type="ECO:0000313" key="1">
    <source>
        <dbReference type="EMBL" id="WQF78597.1"/>
    </source>
</evidence>
<name>A0AAX4I5E3_9PEZI</name>
<reference evidence="2" key="1">
    <citation type="journal article" date="2023" name="bioRxiv">
        <title>Complete genome of the Medicago anthracnose fungus, Colletotrichum destructivum, reveals a mini-chromosome-like region within a core chromosome.</title>
        <authorList>
            <person name="Lapalu N."/>
            <person name="Simon A."/>
            <person name="Lu A."/>
            <person name="Plaumann P.-L."/>
            <person name="Amselem J."/>
            <person name="Pigne S."/>
            <person name="Auger A."/>
            <person name="Koch C."/>
            <person name="Dallery J.-F."/>
            <person name="O'Connell R.J."/>
        </authorList>
    </citation>
    <scope>NUCLEOTIDE SEQUENCE [LARGE SCALE GENOMIC DNA]</scope>
    <source>
        <strain evidence="2">CBS 520.97</strain>
    </source>
</reference>
<gene>
    <name evidence="1" type="ORF">CDEST_03611</name>
</gene>
<dbReference type="AlphaFoldDB" id="A0AAX4I5E3"/>
<dbReference type="Proteomes" id="UP001322277">
    <property type="component" value="Chromosome 2"/>
</dbReference>
<dbReference type="GeneID" id="87940114"/>
<accession>A0AAX4I5E3</accession>
<evidence type="ECO:0000313" key="2">
    <source>
        <dbReference type="Proteomes" id="UP001322277"/>
    </source>
</evidence>
<dbReference type="KEGG" id="cdet:87940114"/>
<organism evidence="1 2">
    <name type="scientific">Colletotrichum destructivum</name>
    <dbReference type="NCBI Taxonomy" id="34406"/>
    <lineage>
        <taxon>Eukaryota</taxon>
        <taxon>Fungi</taxon>
        <taxon>Dikarya</taxon>
        <taxon>Ascomycota</taxon>
        <taxon>Pezizomycotina</taxon>
        <taxon>Sordariomycetes</taxon>
        <taxon>Hypocreomycetidae</taxon>
        <taxon>Glomerellales</taxon>
        <taxon>Glomerellaceae</taxon>
        <taxon>Colletotrichum</taxon>
        <taxon>Colletotrichum destructivum species complex</taxon>
    </lineage>
</organism>
<dbReference type="RefSeq" id="XP_062775821.1">
    <property type="nucleotide sequence ID" value="XM_062919770.1"/>
</dbReference>
<proteinExistence type="predicted"/>